<sequence>MIPHTVEWGNKTYVLTTENVSRVGAEIGRYGHFALYAISDELTTGAIAVHITRNMYLKATTASQAVASP</sequence>
<evidence type="ECO:0000313" key="1">
    <source>
        <dbReference type="EMBL" id="SFU60024.1"/>
    </source>
</evidence>
<keyword evidence="2" id="KW-1185">Reference proteome</keyword>
<protein>
    <submittedName>
        <fullName evidence="1">Uncharacterized protein</fullName>
    </submittedName>
</protein>
<name>A0A1I7HGZ6_9BACL</name>
<gene>
    <name evidence="1" type="ORF">SAMN05421543_104191</name>
</gene>
<dbReference type="AlphaFoldDB" id="A0A1I7HGZ6"/>
<accession>A0A1I7HGZ6</accession>
<dbReference type="STRING" id="392015.SAMN05421543_104191"/>
<proteinExistence type="predicted"/>
<evidence type="ECO:0000313" key="2">
    <source>
        <dbReference type="Proteomes" id="UP000183508"/>
    </source>
</evidence>
<dbReference type="Proteomes" id="UP000183508">
    <property type="component" value="Unassembled WGS sequence"/>
</dbReference>
<dbReference type="EMBL" id="FPBV01000004">
    <property type="protein sequence ID" value="SFU60024.1"/>
    <property type="molecule type" value="Genomic_DNA"/>
</dbReference>
<organism evidence="1 2">
    <name type="scientific">Alicyclobacillus macrosporangiidus</name>
    <dbReference type="NCBI Taxonomy" id="392015"/>
    <lineage>
        <taxon>Bacteria</taxon>
        <taxon>Bacillati</taxon>
        <taxon>Bacillota</taxon>
        <taxon>Bacilli</taxon>
        <taxon>Bacillales</taxon>
        <taxon>Alicyclobacillaceae</taxon>
        <taxon>Alicyclobacillus</taxon>
    </lineage>
</organism>
<reference evidence="2" key="1">
    <citation type="submission" date="2016-10" db="EMBL/GenBank/DDBJ databases">
        <authorList>
            <person name="Varghese N."/>
        </authorList>
    </citation>
    <scope>NUCLEOTIDE SEQUENCE [LARGE SCALE GENOMIC DNA]</scope>
    <source>
        <strain evidence="2">DSM 17980</strain>
    </source>
</reference>